<sequence>MGVVHDLKQEKNVPVVIANHHGLITYVNPVFENVFEWKLTEIKDKPIAIIIPSRFHDAHNLGFSRFLSTGQPTLLGTPLELSAVTKKGKEFNAIHTIFAEQIEDQWIFGATISPTDKGN</sequence>
<keyword evidence="3" id="KW-1185">Reference proteome</keyword>
<organism evidence="2 3">
    <name type="scientific">Legionella wadsworthii</name>
    <dbReference type="NCBI Taxonomy" id="28088"/>
    <lineage>
        <taxon>Bacteria</taxon>
        <taxon>Pseudomonadati</taxon>
        <taxon>Pseudomonadota</taxon>
        <taxon>Gammaproteobacteria</taxon>
        <taxon>Legionellales</taxon>
        <taxon>Legionellaceae</taxon>
        <taxon>Legionella</taxon>
    </lineage>
</organism>
<evidence type="ECO:0000259" key="1">
    <source>
        <dbReference type="Pfam" id="PF13426"/>
    </source>
</evidence>
<dbReference type="RefSeq" id="WP_031564153.1">
    <property type="nucleotide sequence ID" value="NZ_CAAAIS010000012.1"/>
</dbReference>
<reference evidence="2 3" key="1">
    <citation type="submission" date="2018-06" db="EMBL/GenBank/DDBJ databases">
        <authorList>
            <consortium name="Pathogen Informatics"/>
            <person name="Doyle S."/>
        </authorList>
    </citation>
    <scope>NUCLEOTIDE SEQUENCE [LARGE SCALE GENOMIC DNA]</scope>
    <source>
        <strain evidence="2 3">NCTC11532</strain>
    </source>
</reference>
<dbReference type="OrthoDB" id="513289at2"/>
<accession>A0A378P348</accession>
<evidence type="ECO:0000313" key="3">
    <source>
        <dbReference type="Proteomes" id="UP000255297"/>
    </source>
</evidence>
<dbReference type="InterPro" id="IPR035965">
    <property type="entry name" value="PAS-like_dom_sf"/>
</dbReference>
<dbReference type="Proteomes" id="UP000255297">
    <property type="component" value="Unassembled WGS sequence"/>
</dbReference>
<dbReference type="AlphaFoldDB" id="A0A378P348"/>
<feature type="domain" description="PAS" evidence="1">
    <location>
        <begin position="13"/>
        <end position="101"/>
    </location>
</feature>
<dbReference type="CDD" id="cd00130">
    <property type="entry name" value="PAS"/>
    <property type="match status" value="1"/>
</dbReference>
<dbReference type="STRING" id="1122170.GCA_000701265_00101"/>
<dbReference type="NCBIfam" id="TIGR00229">
    <property type="entry name" value="sensory_box"/>
    <property type="match status" value="1"/>
</dbReference>
<protein>
    <submittedName>
        <fullName evidence="2">PAS domain S-box protein</fullName>
    </submittedName>
</protein>
<dbReference type="Gene3D" id="3.30.450.20">
    <property type="entry name" value="PAS domain"/>
    <property type="match status" value="1"/>
</dbReference>
<proteinExistence type="predicted"/>
<gene>
    <name evidence="2" type="ORF">NCTC11532_03227</name>
</gene>
<dbReference type="Pfam" id="PF13426">
    <property type="entry name" value="PAS_9"/>
    <property type="match status" value="1"/>
</dbReference>
<dbReference type="SUPFAM" id="SSF55785">
    <property type="entry name" value="PYP-like sensor domain (PAS domain)"/>
    <property type="match status" value="1"/>
</dbReference>
<dbReference type="EMBL" id="UGPB01000002">
    <property type="protein sequence ID" value="STY78967.1"/>
    <property type="molecule type" value="Genomic_DNA"/>
</dbReference>
<dbReference type="InterPro" id="IPR000014">
    <property type="entry name" value="PAS"/>
</dbReference>
<evidence type="ECO:0000313" key="2">
    <source>
        <dbReference type="EMBL" id="STY78967.1"/>
    </source>
</evidence>
<name>A0A378P348_9GAMM</name>